<dbReference type="GO" id="GO:0003964">
    <property type="term" value="F:RNA-directed DNA polymerase activity"/>
    <property type="evidence" value="ECO:0007669"/>
    <property type="project" value="UniProtKB-KW"/>
</dbReference>
<dbReference type="CDD" id="cd01650">
    <property type="entry name" value="RT_nLTR_like"/>
    <property type="match status" value="1"/>
</dbReference>
<sequence>MSIHLFASVFNSRTSYPWGVQPPGLEDKDGEQNNPPVIQEEIVNDLLMHLDTCKSRGPDGIHPRVLRELAGELTKPLCIIYQKSWSTGEVPDDWRVTNVTPIYKKGQKEDLGNYRPVSLTSVPGKIMERIVLSELSWQVQDSQGIRASQHGFMKGRSCLTNLISFYDHMTRFLDAGKAVDVVYLDFGKAFDTVPHSVLLEKLANHGIDKFTLHWSDSQNTGTVLHSECKCHPALTQHECLYEQCPFPATAYIP</sequence>
<dbReference type="InterPro" id="IPR043502">
    <property type="entry name" value="DNA/RNA_pol_sf"/>
</dbReference>
<dbReference type="Proteomes" id="UP000233556">
    <property type="component" value="Unassembled WGS sequence"/>
</dbReference>
<protein>
    <submittedName>
        <fullName evidence="2">Rna-directed dna polymerase from mobile element jockey-like</fullName>
    </submittedName>
</protein>
<keyword evidence="2" id="KW-0548">Nucleotidyltransferase</keyword>
<dbReference type="PANTHER" id="PTHR33332">
    <property type="entry name" value="REVERSE TRANSCRIPTASE DOMAIN-CONTAINING PROTEIN"/>
    <property type="match status" value="1"/>
</dbReference>
<dbReference type="InterPro" id="IPR000477">
    <property type="entry name" value="RT_dom"/>
</dbReference>
<feature type="domain" description="Reverse transcriptase" evidence="1">
    <location>
        <begin position="83"/>
        <end position="253"/>
    </location>
</feature>
<keyword evidence="3" id="KW-1185">Reference proteome</keyword>
<reference evidence="3" key="1">
    <citation type="submission" date="2017-11" db="EMBL/GenBank/DDBJ databases">
        <authorList>
            <person name="Lima N.C."/>
            <person name="Parody-Merino A.M."/>
            <person name="Battley P.F."/>
            <person name="Fidler A.E."/>
            <person name="Prosdocimi F."/>
        </authorList>
    </citation>
    <scope>NUCLEOTIDE SEQUENCE [LARGE SCALE GENOMIC DNA]</scope>
</reference>
<dbReference type="AlphaFoldDB" id="A0A2I0U0C3"/>
<evidence type="ECO:0000313" key="2">
    <source>
        <dbReference type="EMBL" id="PKU39491.1"/>
    </source>
</evidence>
<dbReference type="OrthoDB" id="416454at2759"/>
<organism evidence="2 3">
    <name type="scientific">Limosa lapponica baueri</name>
    <dbReference type="NCBI Taxonomy" id="1758121"/>
    <lineage>
        <taxon>Eukaryota</taxon>
        <taxon>Metazoa</taxon>
        <taxon>Chordata</taxon>
        <taxon>Craniata</taxon>
        <taxon>Vertebrata</taxon>
        <taxon>Euteleostomi</taxon>
        <taxon>Archelosauria</taxon>
        <taxon>Archosauria</taxon>
        <taxon>Dinosauria</taxon>
        <taxon>Saurischia</taxon>
        <taxon>Theropoda</taxon>
        <taxon>Coelurosauria</taxon>
        <taxon>Aves</taxon>
        <taxon>Neognathae</taxon>
        <taxon>Neoaves</taxon>
        <taxon>Charadriiformes</taxon>
        <taxon>Scolopacidae</taxon>
        <taxon>Limosa</taxon>
    </lineage>
</organism>
<evidence type="ECO:0000313" key="3">
    <source>
        <dbReference type="Proteomes" id="UP000233556"/>
    </source>
</evidence>
<dbReference type="Pfam" id="PF00078">
    <property type="entry name" value="RVT_1"/>
    <property type="match status" value="1"/>
</dbReference>
<name>A0A2I0U0C3_LIMLA</name>
<accession>A0A2I0U0C3</accession>
<dbReference type="PROSITE" id="PS50878">
    <property type="entry name" value="RT_POL"/>
    <property type="match status" value="1"/>
</dbReference>
<gene>
    <name evidence="2" type="ORF">llap_10205</name>
</gene>
<keyword evidence="2" id="KW-0695">RNA-directed DNA polymerase</keyword>
<proteinExistence type="predicted"/>
<dbReference type="EMBL" id="KZ506473">
    <property type="protein sequence ID" value="PKU39491.1"/>
    <property type="molecule type" value="Genomic_DNA"/>
</dbReference>
<keyword evidence="2" id="KW-0808">Transferase</keyword>
<evidence type="ECO:0000259" key="1">
    <source>
        <dbReference type="PROSITE" id="PS50878"/>
    </source>
</evidence>
<dbReference type="SUPFAM" id="SSF56672">
    <property type="entry name" value="DNA/RNA polymerases"/>
    <property type="match status" value="1"/>
</dbReference>
<reference evidence="3" key="2">
    <citation type="submission" date="2017-12" db="EMBL/GenBank/DDBJ databases">
        <title>Genome sequence of the Bar-tailed Godwit (Limosa lapponica baueri).</title>
        <authorList>
            <person name="Lima N.C.B."/>
            <person name="Parody-Merino A.M."/>
            <person name="Battley P.F."/>
            <person name="Fidler A.E."/>
            <person name="Prosdocimi F."/>
        </authorList>
    </citation>
    <scope>NUCLEOTIDE SEQUENCE [LARGE SCALE GENOMIC DNA]</scope>
</reference>